<sequence>MIREVAQPRLRDLFDFHQTSSELFKDIQLTGSGKGALAIILQYLYHKKNIKNKLDEIIVPDWLGYWVYNQIQSFAFPAKRYSERSKAIMVYHQYGFPQDMDKILDFARDKKLIIIEDCAHAIDSSYKGKPLGTFGDFTVYSFSKWFFCFALGGVKSKYDDFPDFARQAISQTPFGAIFFKDLIKLIHEQTGFSDSLLNMSYSLYGQALKPSRQAKKLALAKIESEIKIRQKRYQYFRQQTDNLGICQHLEQDGVTPYVIPIYCPSDKNDYLLKVLADRKIITGLYNFDFNRNLLEPDFKKCIWIPVHSGISDETFSDMTNLVVRTITK</sequence>
<dbReference type="InterPro" id="IPR000653">
    <property type="entry name" value="DegT/StrS_aminotransferase"/>
</dbReference>
<evidence type="ECO:0000313" key="3">
    <source>
        <dbReference type="Proteomes" id="UP000179136"/>
    </source>
</evidence>
<dbReference type="Gene3D" id="3.40.640.10">
    <property type="entry name" value="Type I PLP-dependent aspartate aminotransferase-like (Major domain)"/>
    <property type="match status" value="1"/>
</dbReference>
<dbReference type="AlphaFoldDB" id="A0A1F6FN20"/>
<keyword evidence="1" id="KW-0663">Pyridoxal phosphate</keyword>
<dbReference type="GO" id="GO:0030170">
    <property type="term" value="F:pyridoxal phosphate binding"/>
    <property type="evidence" value="ECO:0007669"/>
    <property type="project" value="TreeGrafter"/>
</dbReference>
<comment type="caution">
    <text evidence="2">The sequence shown here is derived from an EMBL/GenBank/DDBJ whole genome shotgun (WGS) entry which is preliminary data.</text>
</comment>
<dbReference type="PANTHER" id="PTHR30244:SF34">
    <property type="entry name" value="DTDP-4-AMINO-4,6-DIDEOXYGALACTOSE TRANSAMINASE"/>
    <property type="match status" value="1"/>
</dbReference>
<dbReference type="Pfam" id="PF01041">
    <property type="entry name" value="DegT_DnrJ_EryC1"/>
    <property type="match status" value="1"/>
</dbReference>
<dbReference type="PANTHER" id="PTHR30244">
    <property type="entry name" value="TRANSAMINASE"/>
    <property type="match status" value="1"/>
</dbReference>
<evidence type="ECO:0000313" key="2">
    <source>
        <dbReference type="EMBL" id="OGG87251.1"/>
    </source>
</evidence>
<dbReference type="GO" id="GO:0008483">
    <property type="term" value="F:transaminase activity"/>
    <property type="evidence" value="ECO:0007669"/>
    <property type="project" value="TreeGrafter"/>
</dbReference>
<name>A0A1F6FN20_9BACT</name>
<dbReference type="STRING" id="1798561.A3B87_00060"/>
<protein>
    <recommendedName>
        <fullName evidence="4">DegT/DnrJ/EryC1/StrS aminotransferase family protein</fullName>
    </recommendedName>
</protein>
<dbReference type="Proteomes" id="UP000179136">
    <property type="component" value="Unassembled WGS sequence"/>
</dbReference>
<reference evidence="2 3" key="1">
    <citation type="journal article" date="2016" name="Nat. Commun.">
        <title>Thousands of microbial genomes shed light on interconnected biogeochemical processes in an aquifer system.</title>
        <authorList>
            <person name="Anantharaman K."/>
            <person name="Brown C.T."/>
            <person name="Hug L.A."/>
            <person name="Sharon I."/>
            <person name="Castelle C.J."/>
            <person name="Probst A.J."/>
            <person name="Thomas B.C."/>
            <person name="Singh A."/>
            <person name="Wilkins M.J."/>
            <person name="Karaoz U."/>
            <person name="Brodie E.L."/>
            <person name="Williams K.H."/>
            <person name="Hubbard S.S."/>
            <person name="Banfield J.F."/>
        </authorList>
    </citation>
    <scope>NUCLEOTIDE SEQUENCE [LARGE SCALE GENOMIC DNA]</scope>
</reference>
<gene>
    <name evidence="2" type="ORF">A3B87_00060</name>
</gene>
<dbReference type="InterPro" id="IPR015421">
    <property type="entry name" value="PyrdxlP-dep_Trfase_major"/>
</dbReference>
<dbReference type="GO" id="GO:0000271">
    <property type="term" value="P:polysaccharide biosynthetic process"/>
    <property type="evidence" value="ECO:0007669"/>
    <property type="project" value="TreeGrafter"/>
</dbReference>
<evidence type="ECO:0008006" key="4">
    <source>
        <dbReference type="Google" id="ProtNLM"/>
    </source>
</evidence>
<accession>A0A1F6FN20</accession>
<comment type="similarity">
    <text evidence="1">Belongs to the DegT/DnrJ/EryC1 family.</text>
</comment>
<organism evidence="2 3">
    <name type="scientific">Candidatus Kuenenbacteria bacterium RIFCSPHIGHO2_02_FULL_39_13</name>
    <dbReference type="NCBI Taxonomy" id="1798561"/>
    <lineage>
        <taxon>Bacteria</taxon>
        <taxon>Candidatus Kueneniibacteriota</taxon>
    </lineage>
</organism>
<dbReference type="EMBL" id="MFMW01000017">
    <property type="protein sequence ID" value="OGG87251.1"/>
    <property type="molecule type" value="Genomic_DNA"/>
</dbReference>
<proteinExistence type="inferred from homology"/>
<dbReference type="InterPro" id="IPR015424">
    <property type="entry name" value="PyrdxlP-dep_Trfase"/>
</dbReference>
<dbReference type="SUPFAM" id="SSF53383">
    <property type="entry name" value="PLP-dependent transferases"/>
    <property type="match status" value="1"/>
</dbReference>
<evidence type="ECO:0000256" key="1">
    <source>
        <dbReference type="RuleBase" id="RU004508"/>
    </source>
</evidence>